<reference evidence="1" key="1">
    <citation type="submission" date="2022-03" db="EMBL/GenBank/DDBJ databases">
        <authorList>
            <person name="Martin C."/>
        </authorList>
    </citation>
    <scope>NUCLEOTIDE SEQUENCE</scope>
</reference>
<name>A0A8J1XRW6_OWEFU</name>
<comment type="caution">
    <text evidence="1">The sequence shown here is derived from an EMBL/GenBank/DDBJ whole genome shotgun (WGS) entry which is preliminary data.</text>
</comment>
<dbReference type="AlphaFoldDB" id="A0A8J1XRW6"/>
<accession>A0A8J1XRW6</accession>
<organism evidence="1 2">
    <name type="scientific">Owenia fusiformis</name>
    <name type="common">Polychaete worm</name>
    <dbReference type="NCBI Taxonomy" id="6347"/>
    <lineage>
        <taxon>Eukaryota</taxon>
        <taxon>Metazoa</taxon>
        <taxon>Spiralia</taxon>
        <taxon>Lophotrochozoa</taxon>
        <taxon>Annelida</taxon>
        <taxon>Polychaeta</taxon>
        <taxon>Sedentaria</taxon>
        <taxon>Canalipalpata</taxon>
        <taxon>Sabellida</taxon>
        <taxon>Oweniida</taxon>
        <taxon>Oweniidae</taxon>
        <taxon>Owenia</taxon>
    </lineage>
</organism>
<dbReference type="Proteomes" id="UP000749559">
    <property type="component" value="Unassembled WGS sequence"/>
</dbReference>
<protein>
    <submittedName>
        <fullName evidence="1">Uncharacterized protein</fullName>
    </submittedName>
</protein>
<gene>
    <name evidence="1" type="ORF">OFUS_LOCUS3386</name>
</gene>
<keyword evidence="2" id="KW-1185">Reference proteome</keyword>
<evidence type="ECO:0000313" key="2">
    <source>
        <dbReference type="Proteomes" id="UP000749559"/>
    </source>
</evidence>
<evidence type="ECO:0000313" key="1">
    <source>
        <dbReference type="EMBL" id="CAH1776184.1"/>
    </source>
</evidence>
<sequence length="128" mass="15031">MPTDTDQAGECLQKSYIAIQKITAFIKLIREDHKKAADSNPLSKMLARKIRQNIQKKMEHLTYALCTELKVHMGDFECSSSDVDMEFVRRRYTTSDDTRRYQRDYLILRDAKFVMDEVSRQIHKHSTG</sequence>
<dbReference type="EMBL" id="CAIIXF020000001">
    <property type="protein sequence ID" value="CAH1776184.1"/>
    <property type="molecule type" value="Genomic_DNA"/>
</dbReference>
<proteinExistence type="predicted"/>